<protein>
    <recommendedName>
        <fullName evidence="2">CAAX prenyl protease 2/Lysostaphin resistance protein A-like domain-containing protein</fullName>
    </recommendedName>
</protein>
<dbReference type="GO" id="GO:0004175">
    <property type="term" value="F:endopeptidase activity"/>
    <property type="evidence" value="ECO:0007669"/>
    <property type="project" value="UniProtKB-ARBA"/>
</dbReference>
<dbReference type="Pfam" id="PF02517">
    <property type="entry name" value="Rce1-like"/>
    <property type="match status" value="1"/>
</dbReference>
<accession>A0A919SRP3</accession>
<keyword evidence="1" id="KW-0472">Membrane</keyword>
<gene>
    <name evidence="3" type="ORF">Aau02nite_67150</name>
</gene>
<feature type="domain" description="CAAX prenyl protease 2/Lysostaphin resistance protein A-like" evidence="2">
    <location>
        <begin position="134"/>
        <end position="223"/>
    </location>
</feature>
<feature type="transmembrane region" description="Helical" evidence="1">
    <location>
        <begin position="132"/>
        <end position="150"/>
    </location>
</feature>
<dbReference type="InterPro" id="IPR003675">
    <property type="entry name" value="Rce1/LyrA-like_dom"/>
</dbReference>
<feature type="transmembrane region" description="Helical" evidence="1">
    <location>
        <begin position="213"/>
        <end position="237"/>
    </location>
</feature>
<proteinExistence type="predicted"/>
<evidence type="ECO:0000259" key="2">
    <source>
        <dbReference type="Pfam" id="PF02517"/>
    </source>
</evidence>
<dbReference type="Proteomes" id="UP000681340">
    <property type="component" value="Unassembled WGS sequence"/>
</dbReference>
<feature type="transmembrane region" description="Helical" evidence="1">
    <location>
        <begin position="38"/>
        <end position="56"/>
    </location>
</feature>
<evidence type="ECO:0000313" key="3">
    <source>
        <dbReference type="EMBL" id="GIM75678.1"/>
    </source>
</evidence>
<dbReference type="AlphaFoldDB" id="A0A919SRP3"/>
<keyword evidence="4" id="KW-1185">Reference proteome</keyword>
<dbReference type="EMBL" id="BOQL01000058">
    <property type="protein sequence ID" value="GIM75678.1"/>
    <property type="molecule type" value="Genomic_DNA"/>
</dbReference>
<organism evidence="3 4">
    <name type="scientific">Actinoplanes auranticolor</name>
    <dbReference type="NCBI Taxonomy" id="47988"/>
    <lineage>
        <taxon>Bacteria</taxon>
        <taxon>Bacillati</taxon>
        <taxon>Actinomycetota</taxon>
        <taxon>Actinomycetes</taxon>
        <taxon>Micromonosporales</taxon>
        <taxon>Micromonosporaceae</taxon>
        <taxon>Actinoplanes</taxon>
    </lineage>
</organism>
<reference evidence="3" key="1">
    <citation type="submission" date="2021-03" db="EMBL/GenBank/DDBJ databases">
        <title>Whole genome shotgun sequence of Actinoplanes auranticolor NBRC 12245.</title>
        <authorList>
            <person name="Komaki H."/>
            <person name="Tamura T."/>
        </authorList>
    </citation>
    <scope>NUCLEOTIDE SEQUENCE</scope>
    <source>
        <strain evidence="3">NBRC 12245</strain>
    </source>
</reference>
<sequence>MAGAPVPPRFMSQWDRGHAFVVQFGDRAGMTQAYRWRLATEFGLLFVVVVGAYLVLGVPGGPIPPLVVAGTLAALALRRDAGFDRRRLWNAAALRPALPGVLLLWAAVSVVATAGVALAAPDRLFDMPRRETALWLAVVLLYPLLSVYPQELLYRAYLLHRYAPLFGTGRGAAAVSAAVFSFAHLLFGNVLAVAATLVGGWLFARRYQRTRSLLVVSVEHALYGVTIFTIGLGGYFYHGA</sequence>
<keyword evidence="1" id="KW-1133">Transmembrane helix</keyword>
<comment type="caution">
    <text evidence="3">The sequence shown here is derived from an EMBL/GenBank/DDBJ whole genome shotgun (WGS) entry which is preliminary data.</text>
</comment>
<evidence type="ECO:0000256" key="1">
    <source>
        <dbReference type="SAM" id="Phobius"/>
    </source>
</evidence>
<dbReference type="GO" id="GO:0080120">
    <property type="term" value="P:CAAX-box protein maturation"/>
    <property type="evidence" value="ECO:0007669"/>
    <property type="project" value="UniProtKB-ARBA"/>
</dbReference>
<name>A0A919SRP3_9ACTN</name>
<evidence type="ECO:0000313" key="4">
    <source>
        <dbReference type="Proteomes" id="UP000681340"/>
    </source>
</evidence>
<feature type="transmembrane region" description="Helical" evidence="1">
    <location>
        <begin position="97"/>
        <end position="120"/>
    </location>
</feature>
<keyword evidence="1" id="KW-0812">Transmembrane</keyword>
<feature type="transmembrane region" description="Helical" evidence="1">
    <location>
        <begin position="186"/>
        <end position="204"/>
    </location>
</feature>